<organism evidence="1 2">
    <name type="scientific">Paenibacillus illinoisensis</name>
    <dbReference type="NCBI Taxonomy" id="59845"/>
    <lineage>
        <taxon>Bacteria</taxon>
        <taxon>Bacillati</taxon>
        <taxon>Bacillota</taxon>
        <taxon>Bacilli</taxon>
        <taxon>Bacillales</taxon>
        <taxon>Paenibacillaceae</taxon>
        <taxon>Paenibacillus</taxon>
    </lineage>
</organism>
<comment type="caution">
    <text evidence="1">The sequence shown here is derived from an EMBL/GenBank/DDBJ whole genome shotgun (WGS) entry which is preliminary data.</text>
</comment>
<dbReference type="SUPFAM" id="SSF54506">
    <property type="entry name" value="Diaminopimelate epimerase-like"/>
    <property type="match status" value="2"/>
</dbReference>
<dbReference type="GO" id="GO:0016853">
    <property type="term" value="F:isomerase activity"/>
    <property type="evidence" value="ECO:0007669"/>
    <property type="project" value="UniProtKB-KW"/>
</dbReference>
<dbReference type="Proteomes" id="UP000247459">
    <property type="component" value="Unassembled WGS sequence"/>
</dbReference>
<accession>A0A2W0CL92</accession>
<dbReference type="Pfam" id="PF26317">
    <property type="entry name" value="CntK_N"/>
    <property type="match status" value="1"/>
</dbReference>
<reference evidence="1 2" key="1">
    <citation type="submission" date="2018-01" db="EMBL/GenBank/DDBJ databases">
        <title>Genome sequence of the PGP bacterium Paenibacillus illinoisensis E3.</title>
        <authorList>
            <person name="Rolli E."/>
            <person name="Marasco R."/>
            <person name="Bessem C."/>
            <person name="Michoud G."/>
            <person name="Gaiarsa S."/>
            <person name="Borin S."/>
            <person name="Daffonchio D."/>
        </authorList>
    </citation>
    <scope>NUCLEOTIDE SEQUENCE [LARGE SCALE GENOMIC DNA]</scope>
    <source>
        <strain evidence="1 2">E3</strain>
    </source>
</reference>
<gene>
    <name evidence="1" type="ORF">PIL02S_00752</name>
</gene>
<dbReference type="RefSeq" id="WP_258377553.1">
    <property type="nucleotide sequence ID" value="NZ_PRLG01000005.1"/>
</dbReference>
<keyword evidence="1" id="KW-0413">Isomerase</keyword>
<dbReference type="AlphaFoldDB" id="A0A2W0CL92"/>
<evidence type="ECO:0000313" key="2">
    <source>
        <dbReference type="Proteomes" id="UP000247459"/>
    </source>
</evidence>
<sequence length="299" mass="33341">MKQEIEFIKFNPTQNMTVLVKTSHPAEEYQHIASSIMSYDHVYAEQVGFIVPSLQRRAAARLHMAGGEFCGNACMALAAYLASEQEMGSRDYTELLLEVSGTEQLITCQVKKQLNEYFCQVTMPIPRQIERQTITYEGFDLDMIIVRYEEFIHIVVEVDGFDDGIRKRAQNLARLLGLTLGDKLIGILLFNPRSEELAPLIYVPGLDSLIWERGCGSGTASLGAYLAWKTGREINARIKQPGGSINVVARFAEHGLGSIHIEGSVGIVAQGTAFIDVQQMDMNKGETHEYGHGFYQTVE</sequence>
<dbReference type="EMBL" id="PRLG01000005">
    <property type="protein sequence ID" value="PYY30842.1"/>
    <property type="molecule type" value="Genomic_DNA"/>
</dbReference>
<proteinExistence type="predicted"/>
<evidence type="ECO:0000313" key="1">
    <source>
        <dbReference type="EMBL" id="PYY30842.1"/>
    </source>
</evidence>
<dbReference type="InterPro" id="IPR058944">
    <property type="entry name" value="CntK-like"/>
</dbReference>
<protein>
    <recommendedName>
        <fullName evidence="3">Diaminopimelate epimerase</fullName>
    </recommendedName>
</protein>
<evidence type="ECO:0008006" key="3">
    <source>
        <dbReference type="Google" id="ProtNLM"/>
    </source>
</evidence>
<name>A0A2W0CL92_9BACL</name>